<dbReference type="PANTHER" id="PTHR43252">
    <property type="entry name" value="TRANSCRIPTIONAL REGULATOR YQJI"/>
    <property type="match status" value="1"/>
</dbReference>
<dbReference type="Pfam" id="PF03551">
    <property type="entry name" value="PadR"/>
    <property type="match status" value="1"/>
</dbReference>
<protein>
    <recommendedName>
        <fullName evidence="4">Transcriptional regulator, PadR family</fullName>
    </recommendedName>
</protein>
<dbReference type="Gene3D" id="1.10.10.10">
    <property type="entry name" value="Winged helix-like DNA-binding domain superfamily/Winged helix DNA-binding domain"/>
    <property type="match status" value="1"/>
</dbReference>
<proteinExistence type="predicted"/>
<dbReference type="SUPFAM" id="SSF46785">
    <property type="entry name" value="Winged helix' DNA-binding domain"/>
    <property type="match status" value="1"/>
</dbReference>
<dbReference type="PANTHER" id="PTHR43252:SF2">
    <property type="entry name" value="TRANSCRIPTION REGULATOR, PADR-LIKE FAMILY"/>
    <property type="match status" value="1"/>
</dbReference>
<feature type="domain" description="Transcription regulator PadR N-terminal" evidence="1">
    <location>
        <begin position="12"/>
        <end position="84"/>
    </location>
</feature>
<feature type="domain" description="Transcription regulator PadR C-terminal" evidence="2">
    <location>
        <begin position="101"/>
        <end position="176"/>
    </location>
</feature>
<evidence type="ECO:0000259" key="2">
    <source>
        <dbReference type="Pfam" id="PF10400"/>
    </source>
</evidence>
<name>A0A6J4M6I4_9ACTN</name>
<dbReference type="InterPro" id="IPR018309">
    <property type="entry name" value="Tscrpt_reg_PadR_C"/>
</dbReference>
<dbReference type="InterPro" id="IPR036388">
    <property type="entry name" value="WH-like_DNA-bd_sf"/>
</dbReference>
<accession>A0A6J4M6I4</accession>
<dbReference type="InterPro" id="IPR036390">
    <property type="entry name" value="WH_DNA-bd_sf"/>
</dbReference>
<dbReference type="Pfam" id="PF10400">
    <property type="entry name" value="Vir_act_alpha_C"/>
    <property type="match status" value="1"/>
</dbReference>
<evidence type="ECO:0008006" key="4">
    <source>
        <dbReference type="Google" id="ProtNLM"/>
    </source>
</evidence>
<reference evidence="3" key="1">
    <citation type="submission" date="2020-02" db="EMBL/GenBank/DDBJ databases">
        <authorList>
            <person name="Meier V. D."/>
        </authorList>
    </citation>
    <scope>NUCLEOTIDE SEQUENCE</scope>
    <source>
        <strain evidence="3">AVDCRST_MAG46</strain>
    </source>
</reference>
<evidence type="ECO:0000313" key="3">
    <source>
        <dbReference type="EMBL" id="CAA9351559.1"/>
    </source>
</evidence>
<dbReference type="AlphaFoldDB" id="A0A6J4M6I4"/>
<sequence>MSSPRTTTTYALLGLLMARPWTTYELAKQVHRSLNWFWPRAERKLYDEPKRLVADGLATATKAATGKRPRTVYGITNAGRAELRRWLGEPPAPRSSEFEGMVKVFFADAGSLSQLTTTLNRIEEEAAERIGALAAMAAVGADVPEFPERLHINALCLRLQLEQEATVLRWADWARDSVGEWKDARDPGSWDARAVLTRLAADARAVTAVVEPHARPA</sequence>
<evidence type="ECO:0000259" key="1">
    <source>
        <dbReference type="Pfam" id="PF03551"/>
    </source>
</evidence>
<gene>
    <name evidence="3" type="ORF">AVDCRST_MAG46-2622</name>
</gene>
<dbReference type="EMBL" id="CADCUD010000177">
    <property type="protein sequence ID" value="CAA9351559.1"/>
    <property type="molecule type" value="Genomic_DNA"/>
</dbReference>
<dbReference type="InterPro" id="IPR005149">
    <property type="entry name" value="Tscrpt_reg_PadR_N"/>
</dbReference>
<organism evidence="3">
    <name type="scientific">uncultured Nocardioidaceae bacterium</name>
    <dbReference type="NCBI Taxonomy" id="253824"/>
    <lineage>
        <taxon>Bacteria</taxon>
        <taxon>Bacillati</taxon>
        <taxon>Actinomycetota</taxon>
        <taxon>Actinomycetes</taxon>
        <taxon>Propionibacteriales</taxon>
        <taxon>Nocardioidaceae</taxon>
        <taxon>environmental samples</taxon>
    </lineage>
</organism>